<evidence type="ECO:0000256" key="7">
    <source>
        <dbReference type="ARBA" id="ARBA00022786"/>
    </source>
</evidence>
<keyword evidence="9" id="KW-0539">Nucleus</keyword>
<evidence type="ECO:0000313" key="15">
    <source>
        <dbReference type="Proteomes" id="UP000886520"/>
    </source>
</evidence>
<keyword evidence="4" id="KW-0808">Transferase</keyword>
<evidence type="ECO:0000256" key="8">
    <source>
        <dbReference type="ARBA" id="ARBA00022833"/>
    </source>
</evidence>
<dbReference type="PROSITE" id="PS01359">
    <property type="entry name" value="ZF_PHD_1"/>
    <property type="match status" value="1"/>
</dbReference>
<dbReference type="PANTHER" id="PTHR10782:SF102">
    <property type="entry name" value="E3 SUMO-PROTEIN LIGASE SIZ1"/>
    <property type="match status" value="1"/>
</dbReference>
<proteinExistence type="inferred from homology"/>
<evidence type="ECO:0000256" key="6">
    <source>
        <dbReference type="ARBA" id="ARBA00022771"/>
    </source>
</evidence>
<feature type="region of interest" description="Disordered" evidence="11">
    <location>
        <begin position="692"/>
        <end position="740"/>
    </location>
</feature>
<feature type="region of interest" description="Disordered" evidence="11">
    <location>
        <begin position="844"/>
        <end position="885"/>
    </location>
</feature>
<dbReference type="CDD" id="cd15570">
    <property type="entry name" value="PHD_Bye1p_SIZ1_like"/>
    <property type="match status" value="1"/>
</dbReference>
<comment type="subcellular location">
    <subcellularLocation>
        <location evidence="1">Nucleus</location>
    </subcellularLocation>
</comment>
<dbReference type="InterPro" id="IPR004181">
    <property type="entry name" value="Znf_MIZ"/>
</dbReference>
<evidence type="ECO:0000259" key="13">
    <source>
        <dbReference type="PROSITE" id="PS51044"/>
    </source>
</evidence>
<sequence length="885" mass="98571">MDRLSLACLEKLETFRIKELKDVLTRIGAAKQGKRQVLIDKVMAIVSAPERQPAGLKGSRPESSTKYNLSREEVAKIIDDVYRKMRGSSALDLATAGDILAGLRTSNQSGTRGESVTRCPCGSKMTSESMIQCDNPKCMVWQHINCVLIPEKEGLKAEHPPQFYCELCRIQFGDPYCVAVSHPLLPVKMITSFPASEGSNPLQNVEKSFLVTRSDQEMLMKPQYDIQVWSLLLDDKVAFRMHWPLHSELRINGYPIRATNRPTHQSLGINGRDDGVGISDLVREGSNSISMSADDGKPFCIGVRIIQRLSVEQVLSRIPGEVDGESFDTALARVRRCIGGGNGQIDNGNDSDSDLEVISECVFVNLRCPMSGSRMKMAGRFKHCVHMGCFDLHTFVELNQRTRKWQCPICLTNYSLDELIIDPFLTRIVKAMKSYGEDVVEVEMKPDGHWRPKVEGDTRLQEAWRSPEGMLIAPPTSNRLELKPVKIEEGLPFDKVPLKIGIKRTRDGTWQVKQTNGGLGLPKNGNGVNDQHLMFSSAEFSRSSSMTANTTEAFSARHERDGIIHMNRTADAEVNSVPTEAPVNLHQPVGSATADSESRRNEEVIILSDTEEENVGECNLGEDIVKSVMLPAAIGVQNREPMEERELDADITFLDVEPLQECTVDFFESNRGDSIPQDSWLSQVQDPPFELMGSAPVLNRKGFGHQRPRSHLTQTGRKPSRGSGHDQHRRNGMPDSRALGYERTGHYQEKMVETARESVSTDQSLHLFLPPQPAKALVQRRVNDPNPASEDGLQDGWFSLSLGSSERMAESRPTGRASPFSSEEASQERFDHVADQASGLLNLNSQGTSARLDSSFTHRRTPGVAIHRSSHRPRSYFRVDSDSDR</sequence>
<dbReference type="InterPro" id="IPR036361">
    <property type="entry name" value="SAP_dom_sf"/>
</dbReference>
<dbReference type="GO" id="GO:0008270">
    <property type="term" value="F:zinc ion binding"/>
    <property type="evidence" value="ECO:0007669"/>
    <property type="project" value="UniProtKB-KW"/>
</dbReference>
<dbReference type="CDD" id="cd16792">
    <property type="entry name" value="SP-RING_Siz-like"/>
    <property type="match status" value="1"/>
</dbReference>
<dbReference type="AlphaFoldDB" id="A0A9D4VC76"/>
<keyword evidence="6 10" id="KW-0863">Zinc-finger</keyword>
<name>A0A9D4VC76_ADICA</name>
<reference evidence="14" key="1">
    <citation type="submission" date="2021-01" db="EMBL/GenBank/DDBJ databases">
        <title>Adiantum capillus-veneris genome.</title>
        <authorList>
            <person name="Fang Y."/>
            <person name="Liao Q."/>
        </authorList>
    </citation>
    <scope>NUCLEOTIDE SEQUENCE</scope>
    <source>
        <strain evidence="14">H3</strain>
        <tissue evidence="14">Leaf</tissue>
    </source>
</reference>
<dbReference type="GO" id="GO:0061665">
    <property type="term" value="F:SUMO ligase activity"/>
    <property type="evidence" value="ECO:0007669"/>
    <property type="project" value="TreeGrafter"/>
</dbReference>
<evidence type="ECO:0000256" key="2">
    <source>
        <dbReference type="ARBA" id="ARBA00004718"/>
    </source>
</evidence>
<gene>
    <name evidence="14" type="ORF">GOP47_0003118</name>
</gene>
<keyword evidence="5" id="KW-0479">Metal-binding</keyword>
<dbReference type="InterPro" id="IPR001965">
    <property type="entry name" value="Znf_PHD"/>
</dbReference>
<dbReference type="PROSITE" id="PS50800">
    <property type="entry name" value="SAP"/>
    <property type="match status" value="1"/>
</dbReference>
<dbReference type="InterPro" id="IPR011011">
    <property type="entry name" value="Znf_FYVE_PHD"/>
</dbReference>
<dbReference type="GO" id="GO:0000785">
    <property type="term" value="C:chromatin"/>
    <property type="evidence" value="ECO:0007669"/>
    <property type="project" value="TreeGrafter"/>
</dbReference>
<dbReference type="InterPro" id="IPR003034">
    <property type="entry name" value="SAP_dom"/>
</dbReference>
<feature type="domain" description="SAP" evidence="12">
    <location>
        <begin position="12"/>
        <end position="46"/>
    </location>
</feature>
<keyword evidence="8" id="KW-0862">Zinc</keyword>
<dbReference type="PANTHER" id="PTHR10782">
    <property type="entry name" value="ZINC FINGER MIZ DOMAIN-CONTAINING PROTEIN"/>
    <property type="match status" value="1"/>
</dbReference>
<dbReference type="PROSITE" id="PS51044">
    <property type="entry name" value="ZF_SP_RING"/>
    <property type="match status" value="1"/>
</dbReference>
<evidence type="ECO:0000259" key="12">
    <source>
        <dbReference type="PROSITE" id="PS50800"/>
    </source>
</evidence>
<dbReference type="InterPro" id="IPR019786">
    <property type="entry name" value="Zinc_finger_PHD-type_CS"/>
</dbReference>
<dbReference type="Proteomes" id="UP000886520">
    <property type="component" value="Chromosome 3"/>
</dbReference>
<evidence type="ECO:0000256" key="9">
    <source>
        <dbReference type="ARBA" id="ARBA00023242"/>
    </source>
</evidence>
<dbReference type="SMART" id="SM00249">
    <property type="entry name" value="PHD"/>
    <property type="match status" value="1"/>
</dbReference>
<dbReference type="InterPro" id="IPR031141">
    <property type="entry name" value="SIZ1/2_SP-RING"/>
</dbReference>
<comment type="similarity">
    <text evidence="3">Belongs to the PIAS family.</text>
</comment>
<dbReference type="EMBL" id="JABFUD020000002">
    <property type="protein sequence ID" value="KAI5083375.1"/>
    <property type="molecule type" value="Genomic_DNA"/>
</dbReference>
<organism evidence="14 15">
    <name type="scientific">Adiantum capillus-veneris</name>
    <name type="common">Maidenhair fern</name>
    <dbReference type="NCBI Taxonomy" id="13818"/>
    <lineage>
        <taxon>Eukaryota</taxon>
        <taxon>Viridiplantae</taxon>
        <taxon>Streptophyta</taxon>
        <taxon>Embryophyta</taxon>
        <taxon>Tracheophyta</taxon>
        <taxon>Polypodiopsida</taxon>
        <taxon>Polypodiidae</taxon>
        <taxon>Polypodiales</taxon>
        <taxon>Pteridineae</taxon>
        <taxon>Pteridaceae</taxon>
        <taxon>Vittarioideae</taxon>
        <taxon>Adiantum</taxon>
    </lineage>
</organism>
<comment type="pathway">
    <text evidence="2">Protein modification; protein sumoylation.</text>
</comment>
<dbReference type="GO" id="GO:0005634">
    <property type="term" value="C:nucleus"/>
    <property type="evidence" value="ECO:0007669"/>
    <property type="project" value="UniProtKB-SubCell"/>
</dbReference>
<dbReference type="OrthoDB" id="28127at2759"/>
<feature type="compositionally biased region" description="Polar residues" evidence="11">
    <location>
        <begin position="844"/>
        <end position="855"/>
    </location>
</feature>
<evidence type="ECO:0000256" key="10">
    <source>
        <dbReference type="PROSITE-ProRule" id="PRU00452"/>
    </source>
</evidence>
<feature type="domain" description="SP-RING-type" evidence="13">
    <location>
        <begin position="351"/>
        <end position="434"/>
    </location>
</feature>
<evidence type="ECO:0000256" key="3">
    <source>
        <dbReference type="ARBA" id="ARBA00005383"/>
    </source>
</evidence>
<dbReference type="InterPro" id="IPR013083">
    <property type="entry name" value="Znf_RING/FYVE/PHD"/>
</dbReference>
<dbReference type="SUPFAM" id="SSF68906">
    <property type="entry name" value="SAP domain"/>
    <property type="match status" value="1"/>
</dbReference>
<dbReference type="Pfam" id="PF02891">
    <property type="entry name" value="zf-MIZ"/>
    <property type="match status" value="1"/>
</dbReference>
<protein>
    <recommendedName>
        <fullName evidence="16">E3 SUMO-protein ligase SIZ1</fullName>
    </recommendedName>
</protein>
<comment type="caution">
    <text evidence="14">The sequence shown here is derived from an EMBL/GenBank/DDBJ whole genome shotgun (WGS) entry which is preliminary data.</text>
</comment>
<evidence type="ECO:0008006" key="16">
    <source>
        <dbReference type="Google" id="ProtNLM"/>
    </source>
</evidence>
<keyword evidence="7" id="KW-0833">Ubl conjugation pathway</keyword>
<evidence type="ECO:0000256" key="1">
    <source>
        <dbReference type="ARBA" id="ARBA00004123"/>
    </source>
</evidence>
<accession>A0A9D4VC76</accession>
<evidence type="ECO:0000256" key="4">
    <source>
        <dbReference type="ARBA" id="ARBA00022679"/>
    </source>
</evidence>
<dbReference type="SUPFAM" id="SSF57903">
    <property type="entry name" value="FYVE/PHD zinc finger"/>
    <property type="match status" value="1"/>
</dbReference>
<feature type="region of interest" description="Disordered" evidence="11">
    <location>
        <begin position="805"/>
        <end position="829"/>
    </location>
</feature>
<keyword evidence="15" id="KW-1185">Reference proteome</keyword>
<dbReference type="GO" id="GO:0016925">
    <property type="term" value="P:protein sumoylation"/>
    <property type="evidence" value="ECO:0007669"/>
    <property type="project" value="TreeGrafter"/>
</dbReference>
<evidence type="ECO:0000256" key="11">
    <source>
        <dbReference type="SAM" id="MobiDB-lite"/>
    </source>
</evidence>
<evidence type="ECO:0000256" key="5">
    <source>
        <dbReference type="ARBA" id="ARBA00022723"/>
    </source>
</evidence>
<evidence type="ECO:0000313" key="14">
    <source>
        <dbReference type="EMBL" id="KAI5083375.1"/>
    </source>
</evidence>
<dbReference type="Gene3D" id="3.30.40.10">
    <property type="entry name" value="Zinc/RING finger domain, C3HC4 (zinc finger)"/>
    <property type="match status" value="2"/>
</dbReference>